<dbReference type="AlphaFoldDB" id="A0A8X7VPQ2"/>
<reference evidence="2 3" key="1">
    <citation type="submission" date="2020-02" db="EMBL/GenBank/DDBJ databases">
        <authorList>
            <person name="Ma Q."/>
            <person name="Huang Y."/>
            <person name="Song X."/>
            <person name="Pei D."/>
        </authorList>
    </citation>
    <scope>NUCLEOTIDE SEQUENCE [LARGE SCALE GENOMIC DNA]</scope>
    <source>
        <strain evidence="2">Sxm20200214</strain>
        <tissue evidence="2">Leaf</tissue>
    </source>
</reference>
<proteinExistence type="predicted"/>
<organism evidence="2 3">
    <name type="scientific">Brassica carinata</name>
    <name type="common">Ethiopian mustard</name>
    <name type="synonym">Abyssinian cabbage</name>
    <dbReference type="NCBI Taxonomy" id="52824"/>
    <lineage>
        <taxon>Eukaryota</taxon>
        <taxon>Viridiplantae</taxon>
        <taxon>Streptophyta</taxon>
        <taxon>Embryophyta</taxon>
        <taxon>Tracheophyta</taxon>
        <taxon>Spermatophyta</taxon>
        <taxon>Magnoliopsida</taxon>
        <taxon>eudicotyledons</taxon>
        <taxon>Gunneridae</taxon>
        <taxon>Pentapetalae</taxon>
        <taxon>rosids</taxon>
        <taxon>malvids</taxon>
        <taxon>Brassicales</taxon>
        <taxon>Brassicaceae</taxon>
        <taxon>Brassiceae</taxon>
        <taxon>Brassica</taxon>
    </lineage>
</organism>
<feature type="region of interest" description="Disordered" evidence="1">
    <location>
        <begin position="42"/>
        <end position="62"/>
    </location>
</feature>
<comment type="caution">
    <text evidence="2">The sequence shown here is derived from an EMBL/GenBank/DDBJ whole genome shotgun (WGS) entry which is preliminary data.</text>
</comment>
<evidence type="ECO:0000313" key="3">
    <source>
        <dbReference type="Proteomes" id="UP000886595"/>
    </source>
</evidence>
<evidence type="ECO:0000256" key="1">
    <source>
        <dbReference type="SAM" id="MobiDB-lite"/>
    </source>
</evidence>
<protein>
    <submittedName>
        <fullName evidence="2">Uncharacterized protein</fullName>
    </submittedName>
</protein>
<keyword evidence="3" id="KW-1185">Reference proteome</keyword>
<dbReference type="EMBL" id="JAAMPC010000004">
    <property type="protein sequence ID" value="KAG2314670.1"/>
    <property type="molecule type" value="Genomic_DNA"/>
</dbReference>
<dbReference type="Proteomes" id="UP000886595">
    <property type="component" value="Unassembled WGS sequence"/>
</dbReference>
<sequence>MDWTQKSKPFKFFERGNNRRDEGGSRYRNSCWEPSRGYAQEDRNTFTRGSRRESSQLRDVREEDYEEGEIQNKVRELKEDKEIPHSKKVLAIQMELTLPQTAPPERRTLWLCGLLWFNCTYRSQTQKWNMVFIVLVLLWLVSLNQTQSQVQYKSKVPTRTFVQPYHDLIRSHSSVTRQYGSQNSRWEFDTMRQGTSDENTLASRANGSWRLAVSGRHSGKVIG</sequence>
<accession>A0A8X7VPQ2</accession>
<feature type="compositionally biased region" description="Basic and acidic residues" evidence="1">
    <location>
        <begin position="11"/>
        <end position="25"/>
    </location>
</feature>
<name>A0A8X7VPQ2_BRACI</name>
<evidence type="ECO:0000313" key="2">
    <source>
        <dbReference type="EMBL" id="KAG2314670.1"/>
    </source>
</evidence>
<feature type="region of interest" description="Disordered" evidence="1">
    <location>
        <begin position="1"/>
        <end position="28"/>
    </location>
</feature>
<feature type="compositionally biased region" description="Basic and acidic residues" evidence="1">
    <location>
        <begin position="42"/>
        <end position="61"/>
    </location>
</feature>
<gene>
    <name evidence="2" type="ORF">Bca52824_017792</name>
</gene>